<protein>
    <submittedName>
        <fullName evidence="1">Uncharacterized protein</fullName>
    </submittedName>
</protein>
<keyword evidence="2" id="KW-1185">Reference proteome</keyword>
<reference evidence="1 2" key="1">
    <citation type="submission" date="2011-01" db="EMBL/GenBank/DDBJ databases">
        <authorList>
            <person name="Muzny D."/>
            <person name="Qin X."/>
            <person name="Deng J."/>
            <person name="Jiang H."/>
            <person name="Liu Y."/>
            <person name="Qu J."/>
            <person name="Song X.-Z."/>
            <person name="Zhang L."/>
            <person name="Thornton R."/>
            <person name="Coyle M."/>
            <person name="Francisco L."/>
            <person name="Jackson L."/>
            <person name="Javaid M."/>
            <person name="Korchina V."/>
            <person name="Kovar C."/>
            <person name="Mata R."/>
            <person name="Mathew T."/>
            <person name="Ngo R."/>
            <person name="Nguyen L."/>
            <person name="Nguyen N."/>
            <person name="Okwuonu G."/>
            <person name="Ongeri F."/>
            <person name="Pham C."/>
            <person name="Simmons D."/>
            <person name="Wilczek-Boney K."/>
            <person name="Hale W."/>
            <person name="Jakkamsetti A."/>
            <person name="Pham P."/>
            <person name="Ruth R."/>
            <person name="San Lucas F."/>
            <person name="Warren J."/>
            <person name="Zhang J."/>
            <person name="Zhao Z."/>
            <person name="Zhou C."/>
            <person name="Zhu D."/>
            <person name="Lee S."/>
            <person name="Bess C."/>
            <person name="Blankenburg K."/>
            <person name="Forbes L."/>
            <person name="Fu Q."/>
            <person name="Gubbala S."/>
            <person name="Hirani K."/>
            <person name="Jayaseelan J.C."/>
            <person name="Lara F."/>
            <person name="Munidasa M."/>
            <person name="Palculict T."/>
            <person name="Patil S."/>
            <person name="Pu L.-L."/>
            <person name="Saada N."/>
            <person name="Tang L."/>
            <person name="Weissenberger G."/>
            <person name="Zhu Y."/>
            <person name="Hemphill L."/>
            <person name="Shang Y."/>
            <person name="Youmans B."/>
            <person name="Ayvaz T."/>
            <person name="Ross M."/>
            <person name="Santibanez J."/>
            <person name="Aqrawi P."/>
            <person name="Gross S."/>
            <person name="Joshi V."/>
            <person name="Fowler G."/>
            <person name="Nazareth L."/>
            <person name="Reid J."/>
            <person name="Worley K."/>
            <person name="Petrosino J."/>
            <person name="Highlander S."/>
            <person name="Gibbs R."/>
        </authorList>
    </citation>
    <scope>NUCLEOTIDE SEQUENCE [LARGE SCALE GENOMIC DNA]</scope>
    <source>
        <strain evidence="1 2">ATCC 33394</strain>
    </source>
</reference>
<comment type="caution">
    <text evidence="1">The sequence shown here is derived from an EMBL/GenBank/DDBJ whole genome shotgun (WGS) entry which is preliminary data.</text>
</comment>
<dbReference type="EMBL" id="AEWV01000014">
    <property type="protein sequence ID" value="EGC17782.1"/>
    <property type="molecule type" value="Genomic_DNA"/>
</dbReference>
<evidence type="ECO:0000313" key="1">
    <source>
        <dbReference type="EMBL" id="EGC17782.1"/>
    </source>
</evidence>
<proteinExistence type="predicted"/>
<organism evidence="1 2">
    <name type="scientific">Kingella denitrificans ATCC 33394</name>
    <dbReference type="NCBI Taxonomy" id="888741"/>
    <lineage>
        <taxon>Bacteria</taxon>
        <taxon>Pseudomonadati</taxon>
        <taxon>Pseudomonadota</taxon>
        <taxon>Betaproteobacteria</taxon>
        <taxon>Neisseriales</taxon>
        <taxon>Neisseriaceae</taxon>
        <taxon>Kingella</taxon>
    </lineage>
</organism>
<sequence length="47" mass="5231">MQAALGKRKSSLHVTKFNGRRDLQPNRVAVILYFVHCPAAALKQPAQ</sequence>
<accession>F0EY52</accession>
<dbReference type="Proteomes" id="UP000004088">
    <property type="component" value="Unassembled WGS sequence"/>
</dbReference>
<dbReference type="HOGENOM" id="CLU_3169088_0_0_4"/>
<dbReference type="STRING" id="888741.HMPREF9098_0760"/>
<evidence type="ECO:0000313" key="2">
    <source>
        <dbReference type="Proteomes" id="UP000004088"/>
    </source>
</evidence>
<dbReference type="AlphaFoldDB" id="F0EY52"/>
<gene>
    <name evidence="1" type="ORF">HMPREF9098_0760</name>
</gene>
<name>F0EY52_9NEIS</name>